<evidence type="ECO:0000313" key="2">
    <source>
        <dbReference type="EMBL" id="CBY22877.1"/>
    </source>
</evidence>
<dbReference type="AlphaFoldDB" id="E4WYW1"/>
<dbReference type="OrthoDB" id="10591883at2759"/>
<dbReference type="Proteomes" id="UP000001307">
    <property type="component" value="Unassembled WGS sequence"/>
</dbReference>
<sequence length="113" mass="12278">MIVGRISNPSIGFMKATVLRRVIRDISEQPEGSGIEDDARALELQSEMGKISEIVLTQVNTSDGEDLTFFFLGGIIALIIVALVVIGVIICELRRPPPADGRRDSRSDEVIVA</sequence>
<name>E4WYW1_OIKDI</name>
<feature type="transmembrane region" description="Helical" evidence="1">
    <location>
        <begin position="69"/>
        <end position="93"/>
    </location>
</feature>
<organism evidence="2">
    <name type="scientific">Oikopleura dioica</name>
    <name type="common">Tunicate</name>
    <dbReference type="NCBI Taxonomy" id="34765"/>
    <lineage>
        <taxon>Eukaryota</taxon>
        <taxon>Metazoa</taxon>
        <taxon>Chordata</taxon>
        <taxon>Tunicata</taxon>
        <taxon>Appendicularia</taxon>
        <taxon>Copelata</taxon>
        <taxon>Oikopleuridae</taxon>
        <taxon>Oikopleura</taxon>
    </lineage>
</organism>
<reference evidence="2" key="1">
    <citation type="journal article" date="2010" name="Science">
        <title>Plasticity of animal genome architecture unmasked by rapid evolution of a pelagic tunicate.</title>
        <authorList>
            <person name="Denoeud F."/>
            <person name="Henriet S."/>
            <person name="Mungpakdee S."/>
            <person name="Aury J.M."/>
            <person name="Da Silva C."/>
            <person name="Brinkmann H."/>
            <person name="Mikhaleva J."/>
            <person name="Olsen L.C."/>
            <person name="Jubin C."/>
            <person name="Canestro C."/>
            <person name="Bouquet J.M."/>
            <person name="Danks G."/>
            <person name="Poulain J."/>
            <person name="Campsteijn C."/>
            <person name="Adamski M."/>
            <person name="Cross I."/>
            <person name="Yadetie F."/>
            <person name="Muffato M."/>
            <person name="Louis A."/>
            <person name="Butcher S."/>
            <person name="Tsagkogeorga G."/>
            <person name="Konrad A."/>
            <person name="Singh S."/>
            <person name="Jensen M.F."/>
            <person name="Cong E.H."/>
            <person name="Eikeseth-Otteraa H."/>
            <person name="Noel B."/>
            <person name="Anthouard V."/>
            <person name="Porcel B.M."/>
            <person name="Kachouri-Lafond R."/>
            <person name="Nishino A."/>
            <person name="Ugolini M."/>
            <person name="Chourrout P."/>
            <person name="Nishida H."/>
            <person name="Aasland R."/>
            <person name="Huzurbazar S."/>
            <person name="Westhof E."/>
            <person name="Delsuc F."/>
            <person name="Lehrach H."/>
            <person name="Reinhardt R."/>
            <person name="Weissenbach J."/>
            <person name="Roy S.W."/>
            <person name="Artiguenave F."/>
            <person name="Postlethwait J.H."/>
            <person name="Manak J.R."/>
            <person name="Thompson E.M."/>
            <person name="Jaillon O."/>
            <person name="Du Pasquier L."/>
            <person name="Boudinot P."/>
            <person name="Liberles D.A."/>
            <person name="Volff J.N."/>
            <person name="Philippe H."/>
            <person name="Lenhard B."/>
            <person name="Roest Crollius H."/>
            <person name="Wincker P."/>
            <person name="Chourrout D."/>
        </authorList>
    </citation>
    <scope>NUCLEOTIDE SEQUENCE [LARGE SCALE GENOMIC DNA]</scope>
</reference>
<keyword evidence="1" id="KW-0812">Transmembrane</keyword>
<gene>
    <name evidence="2" type="ORF">GSOID_T00013654001</name>
</gene>
<keyword evidence="1" id="KW-0472">Membrane</keyword>
<proteinExistence type="predicted"/>
<keyword evidence="1" id="KW-1133">Transmembrane helix</keyword>
<evidence type="ECO:0000313" key="3">
    <source>
        <dbReference type="Proteomes" id="UP000001307"/>
    </source>
</evidence>
<dbReference type="EMBL" id="FN653019">
    <property type="protein sequence ID" value="CBY22877.1"/>
    <property type="molecule type" value="Genomic_DNA"/>
</dbReference>
<keyword evidence="3" id="KW-1185">Reference proteome</keyword>
<evidence type="ECO:0000256" key="1">
    <source>
        <dbReference type="SAM" id="Phobius"/>
    </source>
</evidence>
<accession>E4WYW1</accession>
<dbReference type="InParanoid" id="E4WYW1"/>
<protein>
    <submittedName>
        <fullName evidence="2">Uncharacterized protein</fullName>
    </submittedName>
</protein>